<sequence>MERSRICARKCPPRMPAGEEVNMSGLWDSHAGGRDRAISRGPLNDGGVPSLDDWPRLIDGLHADLFAVYEQLHFPALHTQRQLVPVAIKELLHAMEGPQHLAPTGARGEEVQRARFALETKAYLLPTLGVADLPQVPGFLGGVFGHLERGDDGVVGRKAAWIHIAVAEGVQLAPGSLVFKATDYRLDPLELIQSHPASSNPHHHSAAEDPYQAQLLRVSKLRRGGGRRTERGCWFVSILVGMKSGHKFVVVDVAVAVSVKYVCDRAHLQAAGGEFCRRNIEVVQNEHFTACGTYLLFICSQQPHLLPLSDQQVDPRSLLIVRQAAMEAQTLLRLRQPLQQDVNRGVKLLRLQPEERDQSATQSPVYVLPGDCRGPHST</sequence>
<reference evidence="2 3" key="1">
    <citation type="submission" date="2019-03" db="EMBL/GenBank/DDBJ databases">
        <title>First draft genome of Liparis tanakae, snailfish: a comprehensive survey of snailfish specific genes.</title>
        <authorList>
            <person name="Kim W."/>
            <person name="Song I."/>
            <person name="Jeong J.-H."/>
            <person name="Kim D."/>
            <person name="Kim S."/>
            <person name="Ryu S."/>
            <person name="Song J.Y."/>
            <person name="Lee S.K."/>
        </authorList>
    </citation>
    <scope>NUCLEOTIDE SEQUENCE [LARGE SCALE GENOMIC DNA]</scope>
    <source>
        <tissue evidence="2">Muscle</tissue>
    </source>
</reference>
<protein>
    <submittedName>
        <fullName evidence="2">Uncharacterized protein</fullName>
    </submittedName>
</protein>
<comment type="caution">
    <text evidence="2">The sequence shown here is derived from an EMBL/GenBank/DDBJ whole genome shotgun (WGS) entry which is preliminary data.</text>
</comment>
<name>A0A4Z2HMX8_9TELE</name>
<dbReference type="AlphaFoldDB" id="A0A4Z2HMX8"/>
<evidence type="ECO:0000313" key="3">
    <source>
        <dbReference type="Proteomes" id="UP000314294"/>
    </source>
</evidence>
<feature type="region of interest" description="Disordered" evidence="1">
    <location>
        <begin position="353"/>
        <end position="378"/>
    </location>
</feature>
<evidence type="ECO:0000256" key="1">
    <source>
        <dbReference type="SAM" id="MobiDB-lite"/>
    </source>
</evidence>
<dbReference type="Proteomes" id="UP000314294">
    <property type="component" value="Unassembled WGS sequence"/>
</dbReference>
<keyword evidence="3" id="KW-1185">Reference proteome</keyword>
<accession>A0A4Z2HMX8</accession>
<evidence type="ECO:0000313" key="2">
    <source>
        <dbReference type="EMBL" id="TNN67206.1"/>
    </source>
</evidence>
<proteinExistence type="predicted"/>
<gene>
    <name evidence="2" type="ORF">EYF80_022544</name>
</gene>
<organism evidence="2 3">
    <name type="scientific">Liparis tanakae</name>
    <name type="common">Tanaka's snailfish</name>
    <dbReference type="NCBI Taxonomy" id="230148"/>
    <lineage>
        <taxon>Eukaryota</taxon>
        <taxon>Metazoa</taxon>
        <taxon>Chordata</taxon>
        <taxon>Craniata</taxon>
        <taxon>Vertebrata</taxon>
        <taxon>Euteleostomi</taxon>
        <taxon>Actinopterygii</taxon>
        <taxon>Neopterygii</taxon>
        <taxon>Teleostei</taxon>
        <taxon>Neoteleostei</taxon>
        <taxon>Acanthomorphata</taxon>
        <taxon>Eupercaria</taxon>
        <taxon>Perciformes</taxon>
        <taxon>Cottioidei</taxon>
        <taxon>Cottales</taxon>
        <taxon>Liparidae</taxon>
        <taxon>Liparis</taxon>
    </lineage>
</organism>
<dbReference type="EMBL" id="SRLO01000207">
    <property type="protein sequence ID" value="TNN67206.1"/>
    <property type="molecule type" value="Genomic_DNA"/>
</dbReference>